<reference evidence="2 3" key="1">
    <citation type="journal article" date="2013" name="Genome Announc.">
        <title>Genome sequence of 'Candidatus Methanomassiliicoccus intestinalis' Issoire-Mx1, a third thermoplasmatales-related methanogenic archaeon from human feces.</title>
        <authorList>
            <person name="Borrel G."/>
            <person name="Harris H.M."/>
            <person name="Parisot N."/>
            <person name="Gaci N."/>
            <person name="Tottey W."/>
            <person name="Mihajlovski A."/>
            <person name="Deane J."/>
            <person name="Gribaldo S."/>
            <person name="Bardot O."/>
            <person name="Peyretaillade E."/>
            <person name="Peyret P."/>
            <person name="O'Toole P.W."/>
            <person name="Brugere J.F."/>
        </authorList>
    </citation>
    <scope>NUCLEOTIDE SEQUENCE [LARGE SCALE GENOMIC DNA]</scope>
    <source>
        <strain evidence="2 3">Issoire-Mx1</strain>
    </source>
</reference>
<dbReference type="EMBL" id="CP005934">
    <property type="protein sequence ID" value="AGN26973.1"/>
    <property type="molecule type" value="Genomic_DNA"/>
</dbReference>
<dbReference type="InParanoid" id="R9TBZ5"/>
<dbReference type="OrthoDB" id="54172at2157"/>
<protein>
    <submittedName>
        <fullName evidence="2">Uncharacterized protein</fullName>
    </submittedName>
</protein>
<sequence length="270" mass="30697">MSLGIAIVLSVFVMCIMITAGRKLQMLTKFVYPKDVFSLAFIIGVVICVIGAEYELIPITLEDVYWCVPAMLGYIIGYILGNEQSYQTIEYISPKARYTAILKTVIYEEGEKQYIADQTNVALLKRLLFGIVHELDTQGVKMEFNWDVDAQFKIKMYKRKVCNVERLDTKFDRVGKLKLKRYKTTIGVAVANQISHAELVSRTDALDTLNDTVLTLSNEVTRLKNTVPKRVAKSIIELTRPSYEKITLDNISNYLNKVKDDVKDSEEAKA</sequence>
<dbReference type="KEGG" id="mer:MMINT_16810"/>
<feature type="transmembrane region" description="Helical" evidence="1">
    <location>
        <begin position="36"/>
        <end position="57"/>
    </location>
</feature>
<feature type="transmembrane region" description="Helical" evidence="1">
    <location>
        <begin position="6"/>
        <end position="24"/>
    </location>
</feature>
<dbReference type="STRING" id="1295009.MMINT_16810"/>
<dbReference type="AlphaFoldDB" id="R9TBZ5"/>
<accession>R9TBZ5</accession>
<proteinExistence type="predicted"/>
<organism evidence="2 3">
    <name type="scientific">Methanomassiliicoccus intestinalis (strain Issoire-Mx1)</name>
    <dbReference type="NCBI Taxonomy" id="1295009"/>
    <lineage>
        <taxon>Archaea</taxon>
        <taxon>Methanobacteriati</taxon>
        <taxon>Thermoplasmatota</taxon>
        <taxon>Thermoplasmata</taxon>
        <taxon>Methanomassiliicoccales</taxon>
        <taxon>Methanomassiliicoccaceae</taxon>
        <taxon>Methanomassiliicoccus</taxon>
    </lineage>
</organism>
<dbReference type="GeneID" id="41324043"/>
<evidence type="ECO:0000313" key="3">
    <source>
        <dbReference type="Proteomes" id="UP000014070"/>
    </source>
</evidence>
<evidence type="ECO:0000313" key="2">
    <source>
        <dbReference type="EMBL" id="AGN26973.1"/>
    </source>
</evidence>
<dbReference type="Proteomes" id="UP000014070">
    <property type="component" value="Chromosome"/>
</dbReference>
<dbReference type="RefSeq" id="WP_020449498.1">
    <property type="nucleotide sequence ID" value="NC_021353.1"/>
</dbReference>
<dbReference type="HOGENOM" id="CLU_1028966_0_0_2"/>
<keyword evidence="1" id="KW-1133">Transmembrane helix</keyword>
<keyword evidence="3" id="KW-1185">Reference proteome</keyword>
<evidence type="ECO:0000256" key="1">
    <source>
        <dbReference type="SAM" id="Phobius"/>
    </source>
</evidence>
<keyword evidence="1" id="KW-0812">Transmembrane</keyword>
<gene>
    <name evidence="2" type="ORF">MMINT_16810</name>
</gene>
<feature type="transmembrane region" description="Helical" evidence="1">
    <location>
        <begin position="63"/>
        <end position="81"/>
    </location>
</feature>
<keyword evidence="1" id="KW-0472">Membrane</keyword>
<name>R9TBZ5_METII</name>